<dbReference type="InterPro" id="IPR008513">
    <property type="entry name" value="tRNA(Met)_cyd_acetate_ligase"/>
</dbReference>
<dbReference type="EMBL" id="AEEH01000036">
    <property type="protein sequence ID" value="EFM25431.1"/>
    <property type="molecule type" value="Genomic_DNA"/>
</dbReference>
<feature type="binding site" evidence="2">
    <location>
        <position position="155"/>
    </location>
    <ligand>
        <name>ATP</name>
        <dbReference type="ChEBI" id="CHEBI:30616"/>
    </ligand>
</feature>
<dbReference type="SUPFAM" id="SSF52374">
    <property type="entry name" value="Nucleotidylyl transferase"/>
    <property type="match status" value="1"/>
</dbReference>
<dbReference type="GO" id="GO:0000049">
    <property type="term" value="F:tRNA binding"/>
    <property type="evidence" value="ECO:0007669"/>
    <property type="project" value="UniProtKB-KW"/>
</dbReference>
<comment type="similarity">
    <text evidence="2">Belongs to the TmcAL family.</text>
</comment>
<dbReference type="GO" id="GO:0005737">
    <property type="term" value="C:cytoplasm"/>
    <property type="evidence" value="ECO:0007669"/>
    <property type="project" value="UniProtKB-SubCell"/>
</dbReference>
<feature type="binding site" evidence="2">
    <location>
        <position position="100"/>
    </location>
    <ligand>
        <name>ATP</name>
        <dbReference type="ChEBI" id="CHEBI:30616"/>
    </ligand>
</feature>
<dbReference type="InterPro" id="IPR014729">
    <property type="entry name" value="Rossmann-like_a/b/a_fold"/>
</dbReference>
<dbReference type="STRING" id="862517.HMPREF9225_0937"/>
<dbReference type="RefSeq" id="WP_008901751.1">
    <property type="nucleotide sequence ID" value="NZ_GL397071.1"/>
</dbReference>
<organism evidence="3 4">
    <name type="scientific">Peptoniphilus duerdenii ATCC BAA-1640</name>
    <dbReference type="NCBI Taxonomy" id="862517"/>
    <lineage>
        <taxon>Bacteria</taxon>
        <taxon>Bacillati</taxon>
        <taxon>Bacillota</taxon>
        <taxon>Tissierellia</taxon>
        <taxon>Tissierellales</taxon>
        <taxon>Peptoniphilaceae</taxon>
        <taxon>Peptoniphilus</taxon>
    </lineage>
</organism>
<dbReference type="HAMAP" id="MF_01539">
    <property type="entry name" value="TmcAL"/>
    <property type="match status" value="1"/>
</dbReference>
<keyword evidence="2" id="KW-0067">ATP-binding</keyword>
<comment type="subcellular location">
    <subcellularLocation>
        <location evidence="2">Cytoplasm</location>
    </subcellularLocation>
</comment>
<evidence type="ECO:0000313" key="3">
    <source>
        <dbReference type="EMBL" id="EFM25431.1"/>
    </source>
</evidence>
<dbReference type="OrthoDB" id="9769796at2"/>
<name>E0NL98_9FIRM</name>
<gene>
    <name evidence="2" type="primary">tmcAL</name>
    <name evidence="3" type="ORF">HMPREF9225_0937</name>
</gene>
<comment type="caution">
    <text evidence="2">Lacks conserved residue(s) required for the propagation of feature annotation.</text>
</comment>
<keyword evidence="2" id="KW-0963">Cytoplasm</keyword>
<protein>
    <recommendedName>
        <fullName evidence="2">tRNA(Met) cytidine acetate ligase</fullName>
        <ecNumber evidence="2">6.3.4.-</ecNumber>
    </recommendedName>
</protein>
<proteinExistence type="inferred from homology"/>
<comment type="function">
    <text evidence="2">Catalyzes the formation of N(4)-acetylcytidine (ac(4)C) at the wobble position of elongator tRNA(Met), using acetate and ATP as substrates. First activates an acetate ion to form acetyladenylate (Ac-AMP) and then transfers the acetyl group to tRNA to form ac(4)C34.</text>
</comment>
<dbReference type="GO" id="GO:0006400">
    <property type="term" value="P:tRNA modification"/>
    <property type="evidence" value="ECO:0007669"/>
    <property type="project" value="UniProtKB-UniRule"/>
</dbReference>
<reference evidence="3 4" key="1">
    <citation type="submission" date="2010-07" db="EMBL/GenBank/DDBJ databases">
        <authorList>
            <person name="Muzny D."/>
            <person name="Qin X."/>
            <person name="Deng J."/>
            <person name="Jiang H."/>
            <person name="Liu Y."/>
            <person name="Qu J."/>
            <person name="Song X.-Z."/>
            <person name="Zhang L."/>
            <person name="Thornton R."/>
            <person name="Coyle M."/>
            <person name="Francisco L."/>
            <person name="Jackson L."/>
            <person name="Javaid M."/>
            <person name="Korchina V."/>
            <person name="Kovar C."/>
            <person name="Mata R."/>
            <person name="Mathew T."/>
            <person name="Ngo R."/>
            <person name="Nguyen L."/>
            <person name="Nguyen N."/>
            <person name="Okwuonu G."/>
            <person name="Ongeri F."/>
            <person name="Pham C."/>
            <person name="Simmons D."/>
            <person name="Wilczek-Boney K."/>
            <person name="Hale W."/>
            <person name="Jakkamsetti A."/>
            <person name="Pham P."/>
            <person name="Ruth R."/>
            <person name="San Lucas F."/>
            <person name="Warren J."/>
            <person name="Zhang J."/>
            <person name="Zhao Z."/>
            <person name="Zhou C."/>
            <person name="Zhu D."/>
            <person name="Lee S."/>
            <person name="Bess C."/>
            <person name="Blankenburg K."/>
            <person name="Forbes L."/>
            <person name="Fu Q."/>
            <person name="Gubbala S."/>
            <person name="Hirani K."/>
            <person name="Jayaseelan J.C."/>
            <person name="Lara F."/>
            <person name="Munidasa M."/>
            <person name="Palculict T."/>
            <person name="Patil S."/>
            <person name="Pu L.-L."/>
            <person name="Saada N."/>
            <person name="Tang L."/>
            <person name="Weissenberger G."/>
            <person name="Zhu Y."/>
            <person name="Hemphill L."/>
            <person name="Shang Y."/>
            <person name="Youmans B."/>
            <person name="Ayvaz T."/>
            <person name="Ross M."/>
            <person name="Santibanez J."/>
            <person name="Aqrawi P."/>
            <person name="Gross S."/>
            <person name="Joshi V."/>
            <person name="Fowler G."/>
            <person name="Nazareth L."/>
            <person name="Reid J."/>
            <person name="Worley K."/>
            <person name="Petrosino J."/>
            <person name="Highlander S."/>
            <person name="Gibbs R."/>
        </authorList>
    </citation>
    <scope>NUCLEOTIDE SEQUENCE [LARGE SCALE GENOMIC DNA]</scope>
    <source>
        <strain evidence="3 4">ATCC BAA-1640</strain>
    </source>
</reference>
<keyword evidence="2" id="KW-0694">RNA-binding</keyword>
<dbReference type="eggNOG" id="COG1323">
    <property type="taxonomic scope" value="Bacteria"/>
</dbReference>
<accession>E0NL98</accession>
<evidence type="ECO:0000256" key="1">
    <source>
        <dbReference type="ARBA" id="ARBA00022694"/>
    </source>
</evidence>
<feature type="binding site" evidence="2">
    <location>
        <begin position="6"/>
        <end position="19"/>
    </location>
    <ligand>
        <name>ATP</name>
        <dbReference type="ChEBI" id="CHEBI:30616"/>
    </ligand>
</feature>
<dbReference type="Proteomes" id="UP000003280">
    <property type="component" value="Unassembled WGS sequence"/>
</dbReference>
<dbReference type="HOGENOM" id="CLU_038915_0_2_9"/>
<comment type="catalytic activity">
    <reaction evidence="2">
        <text>cytidine(34) in elongator tRNA(Met) + acetate + ATP = N(4)-acetylcytidine(34) in elongator tRNA(Met) + AMP + diphosphate</text>
        <dbReference type="Rhea" id="RHEA:58144"/>
        <dbReference type="Rhea" id="RHEA-COMP:10693"/>
        <dbReference type="Rhea" id="RHEA-COMP:10694"/>
        <dbReference type="ChEBI" id="CHEBI:30089"/>
        <dbReference type="ChEBI" id="CHEBI:30616"/>
        <dbReference type="ChEBI" id="CHEBI:33019"/>
        <dbReference type="ChEBI" id="CHEBI:74900"/>
        <dbReference type="ChEBI" id="CHEBI:82748"/>
        <dbReference type="ChEBI" id="CHEBI:456215"/>
    </reaction>
</comment>
<dbReference type="Pfam" id="PF05636">
    <property type="entry name" value="HIGH_NTase1"/>
    <property type="match status" value="1"/>
</dbReference>
<dbReference type="EC" id="6.3.4.-" evidence="2"/>
<keyword evidence="1 2" id="KW-0819">tRNA processing</keyword>
<comment type="caution">
    <text evidence="3">The sequence shown here is derived from an EMBL/GenBank/DDBJ whole genome shotgun (WGS) entry which is preliminary data.</text>
</comment>
<keyword evidence="4" id="KW-1185">Reference proteome</keyword>
<keyword evidence="2" id="KW-0820">tRNA-binding</keyword>
<dbReference type="PANTHER" id="PTHR37825:SF1">
    <property type="entry name" value="TRNA(MET) CYTIDINE ACETATE LIGASE"/>
    <property type="match status" value="1"/>
</dbReference>
<keyword evidence="2" id="KW-0547">Nucleotide-binding</keyword>
<evidence type="ECO:0000313" key="4">
    <source>
        <dbReference type="Proteomes" id="UP000003280"/>
    </source>
</evidence>
<dbReference type="GO" id="GO:0005524">
    <property type="term" value="F:ATP binding"/>
    <property type="evidence" value="ECO:0007669"/>
    <property type="project" value="UniProtKB-KW"/>
</dbReference>
<dbReference type="Gene3D" id="3.40.50.620">
    <property type="entry name" value="HUPs"/>
    <property type="match status" value="1"/>
</dbReference>
<dbReference type="PANTHER" id="PTHR37825">
    <property type="entry name" value="TRNA(MET) CYTIDINE ACETATE LIGASE"/>
    <property type="match status" value="1"/>
</dbReference>
<sequence length="374" mass="42872">MLIAIIAEYNPFHNGHLYQINEIKNKYPEAKIAVIMSSSFVQRGEAAILDKFSRARCAIKSGVDLVIELPVLFSTQNAEVFAKGAVGILKYLNPDGLAFGCESDIELLTKIISKVDKIDENILKDSLNSGESYMKAVECACDFNDEERSAFKKSNNILSMEYIKACRKCGLETKFIPIKRVGTEYNDDFSVGEFASASYIRDHIDSGFKFMPEFSWNELKLLREDKFSIYDIFRFKMVEDPSLSSYLDYEDGMENLVLKNIYKDYEDFIESCTSKRYSRSRIKRIILSKVLGLEGDLIRRNMGKPYLRVLAASESGFEIIKNSKADVLVNFKNIRDERFDSIREISDVEVKATNFYEILKGGKLNRDFTENFIK</sequence>
<evidence type="ECO:0000256" key="2">
    <source>
        <dbReference type="HAMAP-Rule" id="MF_01539"/>
    </source>
</evidence>
<keyword evidence="2" id="KW-0436">Ligase</keyword>
<dbReference type="GO" id="GO:0016879">
    <property type="term" value="F:ligase activity, forming carbon-nitrogen bonds"/>
    <property type="evidence" value="ECO:0007669"/>
    <property type="project" value="UniProtKB-UniRule"/>
</dbReference>
<feature type="binding site" evidence="2">
    <location>
        <position position="180"/>
    </location>
    <ligand>
        <name>ATP</name>
        <dbReference type="ChEBI" id="CHEBI:30616"/>
    </ligand>
</feature>
<dbReference type="AlphaFoldDB" id="E0NL98"/>